<dbReference type="Gene3D" id="1.20.120.840">
    <property type="entry name" value="SusD-like, tetratrico peptide repeats domain"/>
    <property type="match status" value="1"/>
</dbReference>
<sequence>MKQIKYIVAGFLGMLALQSCSEDTMDDINNNQNDPEYVESRFILTDVMNATAFSVTGSDLSFYTGIYAELHAGVDNQMFRAQTRQGEPQLSTTYNNSWNTLYRQLAPLQEVIEKCSEGGSEAGNYETLGIAQVLYAYNLAVLTDLFGDVPLKEAMQPGVIFQPKIDSQEYIYSVVFENLNSALENLNKTSKYTPVSKQDVIFEGNLDNWEKAANGLLARYTMRLSLRKPDYQKVIDYVDASFKNSLEFPFREEFVLRNEGIPNPFARFYNDRKGLGTIDTFYELMLSNGDSDVRTQKFFTVNKDTVVVAFDSKASKPVQSTTLYSVSGMMSEKNPIYMLGYHELLFLKAEAQARLGQDADALVTLKDAVTAAFTKNQDVKFTVEEANTYTATFDGLAGRDLLKKIMNEKHISFYENEGIEAYNDIRRLQAMGDGDLIKLNNPGKFPKRLTYGASDVAANSHIKAAFGDGTYVYTEDVWWAGGTR</sequence>
<feature type="chain" id="PRO_5017486691" evidence="1">
    <location>
        <begin position="22"/>
        <end position="484"/>
    </location>
</feature>
<gene>
    <name evidence="2" type="ORF">SAMN04487893_102119</name>
</gene>
<proteinExistence type="predicted"/>
<protein>
    <submittedName>
        <fullName evidence="2">Susd and RagB outer membrane lipoprotein</fullName>
    </submittedName>
</protein>
<reference evidence="3" key="1">
    <citation type="submission" date="2016-10" db="EMBL/GenBank/DDBJ databases">
        <authorList>
            <person name="Varghese N."/>
            <person name="Submissions S."/>
        </authorList>
    </citation>
    <scope>NUCLEOTIDE SEQUENCE [LARGE SCALE GENOMIC DNA]</scope>
    <source>
        <strain evidence="3">DSM 26542</strain>
    </source>
</reference>
<dbReference type="PROSITE" id="PS51257">
    <property type="entry name" value="PROKAR_LIPOPROTEIN"/>
    <property type="match status" value="1"/>
</dbReference>
<name>A0A1I3MCQ0_9FLAO</name>
<keyword evidence="1" id="KW-0732">Signal</keyword>
<dbReference type="EMBL" id="FORU01000002">
    <property type="protein sequence ID" value="SFI94753.1"/>
    <property type="molecule type" value="Genomic_DNA"/>
</dbReference>
<dbReference type="Proteomes" id="UP000243887">
    <property type="component" value="Unassembled WGS sequence"/>
</dbReference>
<dbReference type="SUPFAM" id="SSF48452">
    <property type="entry name" value="TPR-like"/>
    <property type="match status" value="1"/>
</dbReference>
<keyword evidence="2" id="KW-0449">Lipoprotein</keyword>
<dbReference type="InterPro" id="IPR011990">
    <property type="entry name" value="TPR-like_helical_dom_sf"/>
</dbReference>
<dbReference type="Pfam" id="PF12771">
    <property type="entry name" value="SusD-like_2"/>
    <property type="match status" value="1"/>
</dbReference>
<evidence type="ECO:0000313" key="3">
    <source>
        <dbReference type="Proteomes" id="UP000243887"/>
    </source>
</evidence>
<dbReference type="InterPro" id="IPR041662">
    <property type="entry name" value="SusD-like_2"/>
</dbReference>
<dbReference type="AlphaFoldDB" id="A0A1I3MCQ0"/>
<dbReference type="OrthoDB" id="725917at2"/>
<dbReference type="Gene3D" id="1.25.40.390">
    <property type="match status" value="2"/>
</dbReference>
<dbReference type="STRING" id="1150112.SAMN04487893_102119"/>
<evidence type="ECO:0000313" key="2">
    <source>
        <dbReference type="EMBL" id="SFI94753.1"/>
    </source>
</evidence>
<organism evidence="2 3">
    <name type="scientific">Myroides guanonis</name>
    <dbReference type="NCBI Taxonomy" id="1150112"/>
    <lineage>
        <taxon>Bacteria</taxon>
        <taxon>Pseudomonadati</taxon>
        <taxon>Bacteroidota</taxon>
        <taxon>Flavobacteriia</taxon>
        <taxon>Flavobacteriales</taxon>
        <taxon>Flavobacteriaceae</taxon>
        <taxon>Myroides</taxon>
    </lineage>
</organism>
<feature type="signal peptide" evidence="1">
    <location>
        <begin position="1"/>
        <end position="21"/>
    </location>
</feature>
<dbReference type="RefSeq" id="WP_090677894.1">
    <property type="nucleotide sequence ID" value="NZ_FORU01000002.1"/>
</dbReference>
<evidence type="ECO:0000256" key="1">
    <source>
        <dbReference type="SAM" id="SignalP"/>
    </source>
</evidence>
<accession>A0A1I3MCQ0</accession>
<keyword evidence="3" id="KW-1185">Reference proteome</keyword>